<accession>A0A7X8YCN8</accession>
<protein>
    <submittedName>
        <fullName evidence="2">DUF3710 domain-containing protein</fullName>
    </submittedName>
</protein>
<evidence type="ECO:0000313" key="2">
    <source>
        <dbReference type="EMBL" id="NLS08783.1"/>
    </source>
</evidence>
<dbReference type="Proteomes" id="UP000523139">
    <property type="component" value="Unassembled WGS sequence"/>
</dbReference>
<feature type="region of interest" description="Disordered" evidence="1">
    <location>
        <begin position="235"/>
        <end position="281"/>
    </location>
</feature>
<dbReference type="Pfam" id="PF12502">
    <property type="entry name" value="DUF3710"/>
    <property type="match status" value="1"/>
</dbReference>
<dbReference type="EMBL" id="JABAHY010000001">
    <property type="protein sequence ID" value="NLS08783.1"/>
    <property type="molecule type" value="Genomic_DNA"/>
</dbReference>
<reference evidence="2 3" key="1">
    <citation type="submission" date="2020-04" db="EMBL/GenBank/DDBJ databases">
        <title>Nesterenkonia sp. nov., isolated from marine sediment.</title>
        <authorList>
            <person name="Zhang G."/>
        </authorList>
    </citation>
    <scope>NUCLEOTIDE SEQUENCE [LARGE SCALE GENOMIC DNA]</scope>
    <source>
        <strain evidence="2 3">MY13</strain>
    </source>
</reference>
<name>A0A7X8YCN8_9MICC</name>
<evidence type="ECO:0000313" key="3">
    <source>
        <dbReference type="Proteomes" id="UP000523139"/>
    </source>
</evidence>
<proteinExistence type="predicted"/>
<feature type="compositionally biased region" description="Polar residues" evidence="1">
    <location>
        <begin position="256"/>
        <end position="269"/>
    </location>
</feature>
<keyword evidence="3" id="KW-1185">Reference proteome</keyword>
<evidence type="ECO:0000256" key="1">
    <source>
        <dbReference type="SAM" id="MobiDB-lite"/>
    </source>
</evidence>
<dbReference type="InterPro" id="IPR022183">
    <property type="entry name" value="DUF3710"/>
</dbReference>
<feature type="region of interest" description="Disordered" evidence="1">
    <location>
        <begin position="1"/>
        <end position="78"/>
    </location>
</feature>
<dbReference type="AlphaFoldDB" id="A0A7X8YCN8"/>
<dbReference type="RefSeq" id="WP_168886267.1">
    <property type="nucleotide sequence ID" value="NZ_JABAHY010000001.1"/>
</dbReference>
<organism evidence="2 3">
    <name type="scientific">Nesterenkonia sedimenti</name>
    <dbReference type="NCBI Taxonomy" id="1463632"/>
    <lineage>
        <taxon>Bacteria</taxon>
        <taxon>Bacillati</taxon>
        <taxon>Actinomycetota</taxon>
        <taxon>Actinomycetes</taxon>
        <taxon>Micrococcales</taxon>
        <taxon>Micrococcaceae</taxon>
        <taxon>Nesterenkonia</taxon>
    </lineage>
</organism>
<comment type="caution">
    <text evidence="2">The sequence shown here is derived from an EMBL/GenBank/DDBJ whole genome shotgun (WGS) entry which is preliminary data.</text>
</comment>
<feature type="compositionally biased region" description="Basic and acidic residues" evidence="1">
    <location>
        <begin position="16"/>
        <end position="26"/>
    </location>
</feature>
<feature type="compositionally biased region" description="Acidic residues" evidence="1">
    <location>
        <begin position="27"/>
        <end position="67"/>
    </location>
</feature>
<sequence length="281" mass="30199">MLFGKKKKKAAQEPATIREKLAKEAENPADEVEITEGEAGEDGGDVLADGAEETAAEDTEQTSEEDSTPAAPSGEVPKDFSEIESKKGYLDFGAILVPAAKNLKVRLDIDKKSKRVVSLTIAMGQASIQLQAFSAPKSGGIWEDVRGQIEESVLKQKGRAKITDGRFGKELHARVPTTLKDGRKGWRAARFIGFEGKRWFLRGVIGGRGAIDAKAAAAVEELFARIVVVRGDEPMPPRELLKLQPPAGAKRVSVPKKQNPSAAPANKTNGVPKAAQQKPEQ</sequence>
<gene>
    <name evidence="2" type="ORF">HGQ17_01940</name>
</gene>